<evidence type="ECO:0000313" key="4">
    <source>
        <dbReference type="EMBL" id="MBK1791192.1"/>
    </source>
</evidence>
<sequence>MPRVTISEPGKAKQPYRFKLDREIVKIGRGADCDIVIDCPSVSTHHCTMKRVPGGFVMDDENSTNGIKLNSTKLEHMDLYDGMQLLIGDIPLDFELDETELDALAEEEKNAPAPQKISDLDETKDNKLPPMAAEESTVEETPAEDALDIEAPVLKQNKRKKKKQAPATSREVVDAVDEEYKEQAAQAPARQRTHSQPSQAAAIIRGLLIFAAMCVAVFIGMSLRYYKETNGKSLPKEIEKHYSKKPADNAEPAEAAE</sequence>
<keyword evidence="2" id="KW-1133">Transmembrane helix</keyword>
<gene>
    <name evidence="4" type="ORF">JIN82_08515</name>
</gene>
<feature type="region of interest" description="Disordered" evidence="1">
    <location>
        <begin position="106"/>
        <end position="174"/>
    </location>
</feature>
<feature type="domain" description="FHA" evidence="3">
    <location>
        <begin position="25"/>
        <end position="74"/>
    </location>
</feature>
<feature type="region of interest" description="Disordered" evidence="1">
    <location>
        <begin position="234"/>
        <end position="257"/>
    </location>
</feature>
<dbReference type="EMBL" id="JAENIM010000039">
    <property type="protein sequence ID" value="MBK1791192.1"/>
    <property type="molecule type" value="Genomic_DNA"/>
</dbReference>
<keyword evidence="2" id="KW-0812">Transmembrane</keyword>
<dbReference type="InterPro" id="IPR000253">
    <property type="entry name" value="FHA_dom"/>
</dbReference>
<dbReference type="InterPro" id="IPR008984">
    <property type="entry name" value="SMAD_FHA_dom_sf"/>
</dbReference>
<evidence type="ECO:0000256" key="1">
    <source>
        <dbReference type="SAM" id="MobiDB-lite"/>
    </source>
</evidence>
<comment type="caution">
    <text evidence="4">The sequence shown here is derived from an EMBL/GenBank/DDBJ whole genome shotgun (WGS) entry which is preliminary data.</text>
</comment>
<organism evidence="4 5">
    <name type="scientific">Persicirhabdus sediminis</name>
    <dbReference type="NCBI Taxonomy" id="454144"/>
    <lineage>
        <taxon>Bacteria</taxon>
        <taxon>Pseudomonadati</taxon>
        <taxon>Verrucomicrobiota</taxon>
        <taxon>Verrucomicrobiia</taxon>
        <taxon>Verrucomicrobiales</taxon>
        <taxon>Verrucomicrobiaceae</taxon>
        <taxon>Persicirhabdus</taxon>
    </lineage>
</organism>
<dbReference type="PANTHER" id="PTHR23308">
    <property type="entry name" value="NUCLEAR INHIBITOR OF PROTEIN PHOSPHATASE-1"/>
    <property type="match status" value="1"/>
</dbReference>
<keyword evidence="2" id="KW-0472">Membrane</keyword>
<dbReference type="InterPro" id="IPR050923">
    <property type="entry name" value="Cell_Proc_Reg/RNA_Proc"/>
</dbReference>
<dbReference type="SUPFAM" id="SSF49879">
    <property type="entry name" value="SMAD/FHA domain"/>
    <property type="match status" value="1"/>
</dbReference>
<dbReference type="AlphaFoldDB" id="A0A8J7MD50"/>
<feature type="compositionally biased region" description="Basic and acidic residues" evidence="1">
    <location>
        <begin position="118"/>
        <end position="127"/>
    </location>
</feature>
<name>A0A8J7MD50_9BACT</name>
<dbReference type="Proteomes" id="UP000624703">
    <property type="component" value="Unassembled WGS sequence"/>
</dbReference>
<evidence type="ECO:0000313" key="5">
    <source>
        <dbReference type="Proteomes" id="UP000624703"/>
    </source>
</evidence>
<evidence type="ECO:0000259" key="3">
    <source>
        <dbReference type="PROSITE" id="PS50006"/>
    </source>
</evidence>
<dbReference type="Pfam" id="PF00498">
    <property type="entry name" value="FHA"/>
    <property type="match status" value="1"/>
</dbReference>
<feature type="transmembrane region" description="Helical" evidence="2">
    <location>
        <begin position="202"/>
        <end position="226"/>
    </location>
</feature>
<reference evidence="4" key="1">
    <citation type="submission" date="2021-01" db="EMBL/GenBank/DDBJ databases">
        <title>Modified the classification status of verrucomicrobia.</title>
        <authorList>
            <person name="Feng X."/>
        </authorList>
    </citation>
    <scope>NUCLEOTIDE SEQUENCE</scope>
    <source>
        <strain evidence="4">_KCTC 22039</strain>
    </source>
</reference>
<dbReference type="Gene3D" id="2.60.200.20">
    <property type="match status" value="1"/>
</dbReference>
<dbReference type="PROSITE" id="PS50006">
    <property type="entry name" value="FHA_DOMAIN"/>
    <property type="match status" value="1"/>
</dbReference>
<accession>A0A8J7MD50</accession>
<feature type="compositionally biased region" description="Basic and acidic residues" evidence="1">
    <location>
        <begin position="234"/>
        <end position="248"/>
    </location>
</feature>
<dbReference type="SMART" id="SM00240">
    <property type="entry name" value="FHA"/>
    <property type="match status" value="1"/>
</dbReference>
<evidence type="ECO:0000256" key="2">
    <source>
        <dbReference type="SAM" id="Phobius"/>
    </source>
</evidence>
<proteinExistence type="predicted"/>
<dbReference type="RefSeq" id="WP_200311206.1">
    <property type="nucleotide sequence ID" value="NZ_JAENIM010000039.1"/>
</dbReference>
<keyword evidence="5" id="KW-1185">Reference proteome</keyword>
<protein>
    <submittedName>
        <fullName evidence="4">FHA domain-containing protein</fullName>
    </submittedName>
</protein>
<feature type="compositionally biased region" description="Acidic residues" evidence="1">
    <location>
        <begin position="136"/>
        <end position="148"/>
    </location>
</feature>